<dbReference type="GO" id="GO:0046928">
    <property type="term" value="P:regulation of neurotransmitter secretion"/>
    <property type="evidence" value="ECO:0007669"/>
    <property type="project" value="TreeGrafter"/>
</dbReference>
<accession>A0A9N9WHY2</accession>
<proteinExistence type="predicted"/>
<dbReference type="InterPro" id="IPR000008">
    <property type="entry name" value="C2_dom"/>
</dbReference>
<evidence type="ECO:0000313" key="6">
    <source>
        <dbReference type="Proteomes" id="UP001153714"/>
    </source>
</evidence>
<evidence type="ECO:0000256" key="2">
    <source>
        <dbReference type="ARBA" id="ARBA00022837"/>
    </source>
</evidence>
<organism evidence="5 6">
    <name type="scientific">Diatraea saccharalis</name>
    <name type="common">sugarcane borer</name>
    <dbReference type="NCBI Taxonomy" id="40085"/>
    <lineage>
        <taxon>Eukaryota</taxon>
        <taxon>Metazoa</taxon>
        <taxon>Ecdysozoa</taxon>
        <taxon>Arthropoda</taxon>
        <taxon>Hexapoda</taxon>
        <taxon>Insecta</taxon>
        <taxon>Pterygota</taxon>
        <taxon>Neoptera</taxon>
        <taxon>Endopterygota</taxon>
        <taxon>Lepidoptera</taxon>
        <taxon>Glossata</taxon>
        <taxon>Ditrysia</taxon>
        <taxon>Pyraloidea</taxon>
        <taxon>Crambidae</taxon>
        <taxon>Crambinae</taxon>
        <taxon>Diatraea</taxon>
    </lineage>
</organism>
<dbReference type="Proteomes" id="UP001153714">
    <property type="component" value="Chromosome 6"/>
</dbReference>
<protein>
    <recommendedName>
        <fullName evidence="4">C2 domain-containing protein</fullName>
    </recommendedName>
</protein>
<dbReference type="EMBL" id="OU893337">
    <property type="protein sequence ID" value="CAG9793742.1"/>
    <property type="molecule type" value="Genomic_DNA"/>
</dbReference>
<dbReference type="SUPFAM" id="SSF49562">
    <property type="entry name" value="C2 domain (Calcium/lipid-binding domain, CaLB)"/>
    <property type="match status" value="2"/>
</dbReference>
<evidence type="ECO:0000313" key="5">
    <source>
        <dbReference type="EMBL" id="CAG9793742.1"/>
    </source>
</evidence>
<evidence type="ECO:0000256" key="1">
    <source>
        <dbReference type="ARBA" id="ARBA00022723"/>
    </source>
</evidence>
<dbReference type="GO" id="GO:0030672">
    <property type="term" value="C:synaptic vesicle membrane"/>
    <property type="evidence" value="ECO:0007669"/>
    <property type="project" value="TreeGrafter"/>
</dbReference>
<keyword evidence="6" id="KW-1185">Reference proteome</keyword>
<keyword evidence="3" id="KW-0472">Membrane</keyword>
<feature type="domain" description="C2" evidence="4">
    <location>
        <begin position="178"/>
        <end position="265"/>
    </location>
</feature>
<keyword evidence="1" id="KW-0479">Metal-binding</keyword>
<evidence type="ECO:0000259" key="4">
    <source>
        <dbReference type="SMART" id="SM00239"/>
    </source>
</evidence>
<dbReference type="PANTHER" id="PTHR45911:SF4">
    <property type="entry name" value="MULTIPLE C2 AND TRANSMEMBRANE DOMAIN-CONTAINING PROTEIN"/>
    <property type="match status" value="1"/>
</dbReference>
<feature type="transmembrane region" description="Helical" evidence="3">
    <location>
        <begin position="387"/>
        <end position="406"/>
    </location>
</feature>
<reference evidence="5" key="1">
    <citation type="submission" date="2021-12" db="EMBL/GenBank/DDBJ databases">
        <authorList>
            <person name="King R."/>
        </authorList>
    </citation>
    <scope>NUCLEOTIDE SEQUENCE</scope>
</reference>
<keyword evidence="3" id="KW-1133">Transmembrane helix</keyword>
<dbReference type="Pfam" id="PF00168">
    <property type="entry name" value="C2"/>
    <property type="match status" value="2"/>
</dbReference>
<gene>
    <name evidence="5" type="ORF">DIATSA_LOCUS11155</name>
</gene>
<feature type="domain" description="C2" evidence="4">
    <location>
        <begin position="38"/>
        <end position="125"/>
    </location>
</feature>
<reference evidence="5" key="2">
    <citation type="submission" date="2022-10" db="EMBL/GenBank/DDBJ databases">
        <authorList>
            <consortium name="ENA_rothamsted_submissions"/>
            <consortium name="culmorum"/>
            <person name="King R."/>
        </authorList>
    </citation>
    <scope>NUCLEOTIDE SEQUENCE</scope>
</reference>
<feature type="transmembrane region" description="Helical" evidence="3">
    <location>
        <begin position="356"/>
        <end position="380"/>
    </location>
</feature>
<dbReference type="PANTHER" id="PTHR45911">
    <property type="entry name" value="C2 DOMAIN-CONTAINING PROTEIN"/>
    <property type="match status" value="1"/>
</dbReference>
<dbReference type="AlphaFoldDB" id="A0A9N9WHY2"/>
<sequence length="407" mass="47640">MLCWYNFKVFFNRFQFILSNSAKNISQTRMSRKNKVATVTIALIDATIDDKLRFLQCRFRLGVEKCKSKVVKSNSPKVKWQELFNLNMYEDQFMLETTLLDKDGFLGRNLLDLSALEKEKTHQLKLDIEGDVADVKIFILLTISGTPLLNTVTELEDVNNAQKILEVKEENNSTEVGWLSVIVFGAKGLCAQDCYCVLKLINNRLQTHTEYKTCDPSWMKIFTFEITDITSTLEISIVDEKKVEEVGKIYVPLFRIKNGVKVWYALKDHTQRERAKGNNPRILLEMRTSWHLTRAAIRMVNPKETDLLATNVKVDRRLFARNINRARVVTKWTLDTLKLIKTCFEWESRKSNVTALIIWIIFCYFFKIWMLPLLLLIPFIKYRPQKYVLINFYATLLFHLLVSSRFS</sequence>
<dbReference type="InterPro" id="IPR035892">
    <property type="entry name" value="C2_domain_sf"/>
</dbReference>
<dbReference type="SMART" id="SM00239">
    <property type="entry name" value="C2"/>
    <property type="match status" value="2"/>
</dbReference>
<keyword evidence="2" id="KW-0106">Calcium</keyword>
<dbReference type="GO" id="GO:0005509">
    <property type="term" value="F:calcium ion binding"/>
    <property type="evidence" value="ECO:0007669"/>
    <property type="project" value="TreeGrafter"/>
</dbReference>
<dbReference type="Gene3D" id="2.60.40.150">
    <property type="entry name" value="C2 domain"/>
    <property type="match status" value="2"/>
</dbReference>
<name>A0A9N9WHY2_9NEOP</name>
<keyword evidence="3" id="KW-0812">Transmembrane</keyword>
<evidence type="ECO:0000256" key="3">
    <source>
        <dbReference type="SAM" id="Phobius"/>
    </source>
</evidence>
<dbReference type="OrthoDB" id="5973539at2759"/>